<gene>
    <name evidence="1" type="ORF">NCGR_LOCUS34426</name>
</gene>
<organism evidence="1 2">
    <name type="scientific">Miscanthus lutarioriparius</name>
    <dbReference type="NCBI Taxonomy" id="422564"/>
    <lineage>
        <taxon>Eukaryota</taxon>
        <taxon>Viridiplantae</taxon>
        <taxon>Streptophyta</taxon>
        <taxon>Embryophyta</taxon>
        <taxon>Tracheophyta</taxon>
        <taxon>Spermatophyta</taxon>
        <taxon>Magnoliopsida</taxon>
        <taxon>Liliopsida</taxon>
        <taxon>Poales</taxon>
        <taxon>Poaceae</taxon>
        <taxon>PACMAD clade</taxon>
        <taxon>Panicoideae</taxon>
        <taxon>Andropogonodae</taxon>
        <taxon>Andropogoneae</taxon>
        <taxon>Saccharinae</taxon>
        <taxon>Miscanthus</taxon>
    </lineage>
</organism>
<dbReference type="Proteomes" id="UP000604825">
    <property type="component" value="Unassembled WGS sequence"/>
</dbReference>
<evidence type="ECO:0000313" key="2">
    <source>
        <dbReference type="Proteomes" id="UP000604825"/>
    </source>
</evidence>
<proteinExistence type="predicted"/>
<keyword evidence="2" id="KW-1185">Reference proteome</keyword>
<sequence>MATQAEVVPAALRWCDYGVDDDADFDALLRDIHAAVSPRTPAAVDLPMPPQQFLARSRRHSYHYDYEDSDFQAVLHCIRSVRIPAAGFASVPNPLDASEASRYFLPPLSMLIAMH</sequence>
<reference evidence="1" key="1">
    <citation type="submission" date="2020-10" db="EMBL/GenBank/DDBJ databases">
        <authorList>
            <person name="Han B."/>
            <person name="Lu T."/>
            <person name="Zhao Q."/>
            <person name="Huang X."/>
            <person name="Zhao Y."/>
        </authorList>
    </citation>
    <scope>NUCLEOTIDE SEQUENCE</scope>
</reference>
<dbReference type="AlphaFoldDB" id="A0A811Q0D8"/>
<dbReference type="EMBL" id="CAJGYO010000008">
    <property type="protein sequence ID" value="CAD6250652.1"/>
    <property type="molecule type" value="Genomic_DNA"/>
</dbReference>
<evidence type="ECO:0000313" key="1">
    <source>
        <dbReference type="EMBL" id="CAD6250652.1"/>
    </source>
</evidence>
<accession>A0A811Q0D8</accession>
<protein>
    <submittedName>
        <fullName evidence="1">Uncharacterized protein</fullName>
    </submittedName>
</protein>
<name>A0A811Q0D8_9POAL</name>
<comment type="caution">
    <text evidence="1">The sequence shown here is derived from an EMBL/GenBank/DDBJ whole genome shotgun (WGS) entry which is preliminary data.</text>
</comment>